<organism evidence="1 2">
    <name type="scientific">Elysia chlorotica</name>
    <name type="common">Eastern emerald elysia</name>
    <name type="synonym">Sea slug</name>
    <dbReference type="NCBI Taxonomy" id="188477"/>
    <lineage>
        <taxon>Eukaryota</taxon>
        <taxon>Metazoa</taxon>
        <taxon>Spiralia</taxon>
        <taxon>Lophotrochozoa</taxon>
        <taxon>Mollusca</taxon>
        <taxon>Gastropoda</taxon>
        <taxon>Heterobranchia</taxon>
        <taxon>Euthyneura</taxon>
        <taxon>Panpulmonata</taxon>
        <taxon>Sacoglossa</taxon>
        <taxon>Placobranchoidea</taxon>
        <taxon>Plakobranchidae</taxon>
        <taxon>Elysia</taxon>
    </lineage>
</organism>
<dbReference type="EMBL" id="RQTK01000692">
    <property type="protein sequence ID" value="RUS76032.1"/>
    <property type="molecule type" value="Genomic_DNA"/>
</dbReference>
<sequence length="104" mass="11353">FEHLVNVIVVVIDSAVVMEVRVVRPPALRDEDWWVVEVVTCPSQDIAQAPRVHFQPISLSTVLGPAGVRLDVHVLVLLVVLPGVRSGVVAHQVTRVVVDAQKVI</sequence>
<dbReference type="Proteomes" id="UP000271974">
    <property type="component" value="Unassembled WGS sequence"/>
</dbReference>
<comment type="caution">
    <text evidence="1">The sequence shown here is derived from an EMBL/GenBank/DDBJ whole genome shotgun (WGS) entry which is preliminary data.</text>
</comment>
<feature type="non-terminal residue" evidence="1">
    <location>
        <position position="104"/>
    </location>
</feature>
<reference evidence="1 2" key="1">
    <citation type="submission" date="2019-01" db="EMBL/GenBank/DDBJ databases">
        <title>A draft genome assembly of the solar-powered sea slug Elysia chlorotica.</title>
        <authorList>
            <person name="Cai H."/>
            <person name="Li Q."/>
            <person name="Fang X."/>
            <person name="Li J."/>
            <person name="Curtis N.E."/>
            <person name="Altenburger A."/>
            <person name="Shibata T."/>
            <person name="Feng M."/>
            <person name="Maeda T."/>
            <person name="Schwartz J.A."/>
            <person name="Shigenobu S."/>
            <person name="Lundholm N."/>
            <person name="Nishiyama T."/>
            <person name="Yang H."/>
            <person name="Hasebe M."/>
            <person name="Li S."/>
            <person name="Pierce S.K."/>
            <person name="Wang J."/>
        </authorList>
    </citation>
    <scope>NUCLEOTIDE SEQUENCE [LARGE SCALE GENOMIC DNA]</scope>
    <source>
        <strain evidence="1">EC2010</strain>
        <tissue evidence="1">Whole organism of an adult</tissue>
    </source>
</reference>
<proteinExistence type="predicted"/>
<accession>A0A3S0ZV57</accession>
<dbReference type="AlphaFoldDB" id="A0A3S0ZV57"/>
<evidence type="ECO:0000313" key="1">
    <source>
        <dbReference type="EMBL" id="RUS76032.1"/>
    </source>
</evidence>
<keyword evidence="2" id="KW-1185">Reference proteome</keyword>
<gene>
    <name evidence="1" type="ORF">EGW08_016210</name>
</gene>
<feature type="non-terminal residue" evidence="1">
    <location>
        <position position="1"/>
    </location>
</feature>
<protein>
    <submittedName>
        <fullName evidence="1">Uncharacterized protein</fullName>
    </submittedName>
</protein>
<evidence type="ECO:0000313" key="2">
    <source>
        <dbReference type="Proteomes" id="UP000271974"/>
    </source>
</evidence>
<name>A0A3S0ZV57_ELYCH</name>